<name>A0ABX5LTX1_9GAMM</name>
<organism evidence="1 2">
    <name type="scientific">Pokkaliibacter plantistimulans</name>
    <dbReference type="NCBI Taxonomy" id="1635171"/>
    <lineage>
        <taxon>Bacteria</taxon>
        <taxon>Pseudomonadati</taxon>
        <taxon>Pseudomonadota</taxon>
        <taxon>Gammaproteobacteria</taxon>
        <taxon>Oceanospirillales</taxon>
        <taxon>Balneatrichaceae</taxon>
        <taxon>Pokkaliibacter</taxon>
    </lineage>
</organism>
<evidence type="ECO:0000313" key="2">
    <source>
        <dbReference type="Proteomes" id="UP000248090"/>
    </source>
</evidence>
<reference evidence="1 2" key="1">
    <citation type="submission" date="2015-03" db="EMBL/GenBank/DDBJ databases">
        <authorList>
            <person name="Krishnan R."/>
            <person name="Midha S."/>
            <person name="Patil P.B."/>
            <person name="Rameshkumar N."/>
        </authorList>
    </citation>
    <scope>NUCLEOTIDE SEQUENCE [LARGE SCALE GENOMIC DNA]</scope>
    <source>
        <strain evidence="1 2">L1E11</strain>
    </source>
</reference>
<sequence>MNIFFFFQSTQRVAACSVGAHYRHFRESVNTLLNKMPPLKLTTTSAKGPVGPYVISKAILSPMNLA</sequence>
<keyword evidence="2" id="KW-1185">Reference proteome</keyword>
<gene>
    <name evidence="1" type="ORF">WH50_16390</name>
</gene>
<dbReference type="Proteomes" id="UP000248090">
    <property type="component" value="Unassembled WGS sequence"/>
</dbReference>
<accession>A0ABX5LTX1</accession>
<evidence type="ECO:0000313" key="1">
    <source>
        <dbReference type="EMBL" id="PXF30131.1"/>
    </source>
</evidence>
<proteinExistence type="predicted"/>
<dbReference type="EMBL" id="LAPT01000082">
    <property type="protein sequence ID" value="PXF30131.1"/>
    <property type="molecule type" value="Genomic_DNA"/>
</dbReference>
<protein>
    <submittedName>
        <fullName evidence="1">Uncharacterized protein</fullName>
    </submittedName>
</protein>
<comment type="caution">
    <text evidence="1">The sequence shown here is derived from an EMBL/GenBank/DDBJ whole genome shotgun (WGS) entry which is preliminary data.</text>
</comment>